<dbReference type="Gene3D" id="3.30.1840.10">
    <property type="entry name" value="Polyphosphate kinase middle domain"/>
    <property type="match status" value="1"/>
</dbReference>
<feature type="domain" description="Polyphosphate kinase C-terminal" evidence="14">
    <location>
        <begin position="368"/>
        <end position="533"/>
    </location>
</feature>
<dbReference type="GO" id="GO:0009358">
    <property type="term" value="C:polyphosphate kinase complex"/>
    <property type="evidence" value="ECO:0007669"/>
    <property type="project" value="InterPro"/>
</dbReference>
<dbReference type="AlphaFoldDB" id="A0A2H3NLM9"/>
<feature type="domain" description="Polyphosphate kinase N-terminal" evidence="12">
    <location>
        <begin position="36"/>
        <end position="137"/>
    </location>
</feature>
<feature type="region of interest" description="Disordered" evidence="10">
    <location>
        <begin position="1"/>
        <end position="26"/>
    </location>
</feature>
<dbReference type="InterPro" id="IPR024953">
    <property type="entry name" value="PP_kinase_middle"/>
</dbReference>
<dbReference type="RefSeq" id="WP_098062073.1">
    <property type="nucleotide sequence ID" value="NZ_PDEP01000006.1"/>
</dbReference>
<evidence type="ECO:0000256" key="1">
    <source>
        <dbReference type="ARBA" id="ARBA00022553"/>
    </source>
</evidence>
<dbReference type="Gene3D" id="1.20.58.310">
    <property type="entry name" value="Polyphosphate kinase N-terminal domain"/>
    <property type="match status" value="1"/>
</dbReference>
<dbReference type="Pfam" id="PF13090">
    <property type="entry name" value="PP_kinase_C"/>
    <property type="match status" value="1"/>
</dbReference>
<evidence type="ECO:0000256" key="8">
    <source>
        <dbReference type="HAMAP-Rule" id="MF_00347"/>
    </source>
</evidence>
<evidence type="ECO:0000256" key="9">
    <source>
        <dbReference type="RuleBase" id="RU003800"/>
    </source>
</evidence>
<evidence type="ECO:0000313" key="15">
    <source>
        <dbReference type="EMBL" id="PEN07044.1"/>
    </source>
</evidence>
<feature type="binding site" evidence="8">
    <location>
        <position position="413"/>
    </location>
    <ligand>
        <name>Mg(2+)</name>
        <dbReference type="ChEBI" id="CHEBI:18420"/>
    </ligand>
</feature>
<dbReference type="NCBIfam" id="NF003921">
    <property type="entry name" value="PRK05443.2-2"/>
    <property type="match status" value="1"/>
</dbReference>
<reference evidence="15 16" key="1">
    <citation type="submission" date="2017-10" db="EMBL/GenBank/DDBJ databases">
        <title>Draft genome of Longimonas halophila.</title>
        <authorList>
            <person name="Goh K.M."/>
            <person name="Shamsir M.S."/>
            <person name="Lim S.W."/>
        </authorList>
    </citation>
    <scope>NUCLEOTIDE SEQUENCE [LARGE SCALE GENOMIC DNA]</scope>
    <source>
        <strain evidence="15 16">KCTC 42399</strain>
    </source>
</reference>
<evidence type="ECO:0000256" key="7">
    <source>
        <dbReference type="ARBA" id="ARBA00022842"/>
    </source>
</evidence>
<dbReference type="NCBIfam" id="NF003918">
    <property type="entry name" value="PRK05443.1-2"/>
    <property type="match status" value="1"/>
</dbReference>
<organism evidence="15 16">
    <name type="scientific">Longimonas halophila</name>
    <dbReference type="NCBI Taxonomy" id="1469170"/>
    <lineage>
        <taxon>Bacteria</taxon>
        <taxon>Pseudomonadati</taxon>
        <taxon>Rhodothermota</taxon>
        <taxon>Rhodothermia</taxon>
        <taxon>Rhodothermales</taxon>
        <taxon>Salisaetaceae</taxon>
        <taxon>Longimonas</taxon>
    </lineage>
</organism>
<keyword evidence="16" id="KW-1185">Reference proteome</keyword>
<dbReference type="GO" id="GO:0008976">
    <property type="term" value="F:polyphosphate kinase activity"/>
    <property type="evidence" value="ECO:0007669"/>
    <property type="project" value="UniProtKB-UniRule"/>
</dbReference>
<dbReference type="CDD" id="cd09165">
    <property type="entry name" value="PLDc_PaPPK1_C1_like"/>
    <property type="match status" value="1"/>
</dbReference>
<dbReference type="HAMAP" id="MF_00347">
    <property type="entry name" value="Polyphosphate_kinase"/>
    <property type="match status" value="1"/>
</dbReference>
<evidence type="ECO:0000256" key="3">
    <source>
        <dbReference type="ARBA" id="ARBA00022723"/>
    </source>
</evidence>
<comment type="function">
    <text evidence="8 9">Catalyzes the reversible transfer of the terminal phosphate of ATP to form a long-chain polyphosphate (polyP).</text>
</comment>
<keyword evidence="4 8" id="KW-0547">Nucleotide-binding</keyword>
<accession>A0A2H3NLM9</accession>
<dbReference type="OrthoDB" id="9761456at2"/>
<dbReference type="PANTHER" id="PTHR30218">
    <property type="entry name" value="POLYPHOSPHATE KINASE"/>
    <property type="match status" value="1"/>
</dbReference>
<dbReference type="Gene3D" id="3.30.870.10">
    <property type="entry name" value="Endonuclease Chain A"/>
    <property type="match status" value="2"/>
</dbReference>
<feature type="binding site" evidence="8">
    <location>
        <position position="443"/>
    </location>
    <ligand>
        <name>Mg(2+)</name>
        <dbReference type="ChEBI" id="CHEBI:18420"/>
    </ligand>
</feature>
<dbReference type="InterPro" id="IPR025200">
    <property type="entry name" value="PPK_C_dom2"/>
</dbReference>
<keyword evidence="5 8" id="KW-0418">Kinase</keyword>
<dbReference type="Pfam" id="PF17941">
    <property type="entry name" value="PP_kinase_C_1"/>
    <property type="match status" value="1"/>
</dbReference>
<evidence type="ECO:0000259" key="12">
    <source>
        <dbReference type="Pfam" id="PF13089"/>
    </source>
</evidence>
<comment type="cofactor">
    <cofactor evidence="8">
        <name>Mg(2+)</name>
        <dbReference type="ChEBI" id="CHEBI:18420"/>
    </cofactor>
</comment>
<dbReference type="EC" id="2.7.4.1" evidence="8 9"/>
<comment type="PTM">
    <text evidence="8 9">An intermediate of this reaction is the autophosphorylated ppk in which a phosphate is covalently linked to a histidine residue through a N-P bond.</text>
</comment>
<feature type="binding site" evidence="8">
    <location>
        <position position="506"/>
    </location>
    <ligand>
        <name>ATP</name>
        <dbReference type="ChEBI" id="CHEBI:30616"/>
    </ligand>
</feature>
<dbReference type="CDD" id="cd09168">
    <property type="entry name" value="PLDc_PaPPK1_C2_like"/>
    <property type="match status" value="1"/>
</dbReference>
<dbReference type="InterPro" id="IPR036832">
    <property type="entry name" value="PPK_N_dom_sf"/>
</dbReference>
<feature type="active site" description="Phosphohistidine intermediate" evidence="8">
    <location>
        <position position="473"/>
    </location>
</feature>
<dbReference type="Proteomes" id="UP000221024">
    <property type="component" value="Unassembled WGS sequence"/>
</dbReference>
<gene>
    <name evidence="15" type="primary">ppk1</name>
    <name evidence="8" type="synonym">ppk</name>
    <name evidence="15" type="ORF">CRI93_07855</name>
</gene>
<evidence type="ECO:0000259" key="14">
    <source>
        <dbReference type="Pfam" id="PF17941"/>
    </source>
</evidence>
<dbReference type="NCBIfam" id="TIGR03705">
    <property type="entry name" value="poly_P_kin"/>
    <property type="match status" value="1"/>
</dbReference>
<dbReference type="PANTHER" id="PTHR30218:SF0">
    <property type="entry name" value="POLYPHOSPHATE KINASE"/>
    <property type="match status" value="1"/>
</dbReference>
<evidence type="ECO:0000256" key="6">
    <source>
        <dbReference type="ARBA" id="ARBA00022840"/>
    </source>
</evidence>
<dbReference type="Pfam" id="PF13089">
    <property type="entry name" value="PP_kinase_N"/>
    <property type="match status" value="1"/>
</dbReference>
<keyword evidence="1 8" id="KW-0597">Phosphoprotein</keyword>
<dbReference type="PIRSF" id="PIRSF015589">
    <property type="entry name" value="PP_kinase"/>
    <property type="match status" value="1"/>
</dbReference>
<dbReference type="InterPro" id="IPR036830">
    <property type="entry name" value="PP_kinase_middle_dom_sf"/>
</dbReference>
<feature type="binding site" evidence="8">
    <location>
        <position position="630"/>
    </location>
    <ligand>
        <name>ATP</name>
        <dbReference type="ChEBI" id="CHEBI:30616"/>
    </ligand>
</feature>
<dbReference type="SUPFAM" id="SSF56024">
    <property type="entry name" value="Phospholipase D/nuclease"/>
    <property type="match status" value="2"/>
</dbReference>
<dbReference type="GO" id="GO:0006799">
    <property type="term" value="P:polyphosphate biosynthetic process"/>
    <property type="evidence" value="ECO:0007669"/>
    <property type="project" value="UniProtKB-UniRule"/>
</dbReference>
<dbReference type="GO" id="GO:0005524">
    <property type="term" value="F:ATP binding"/>
    <property type="evidence" value="ECO:0007669"/>
    <property type="project" value="UniProtKB-KW"/>
</dbReference>
<evidence type="ECO:0000256" key="10">
    <source>
        <dbReference type="SAM" id="MobiDB-lite"/>
    </source>
</evidence>
<feature type="domain" description="Polyphosphate kinase middle" evidence="11">
    <location>
        <begin position="152"/>
        <end position="327"/>
    </location>
</feature>
<dbReference type="EMBL" id="PDEP01000006">
    <property type="protein sequence ID" value="PEN07044.1"/>
    <property type="molecule type" value="Genomic_DNA"/>
</dbReference>
<dbReference type="GO" id="GO:0046872">
    <property type="term" value="F:metal ion binding"/>
    <property type="evidence" value="ECO:0007669"/>
    <property type="project" value="UniProtKB-KW"/>
</dbReference>
<feature type="binding site" evidence="8">
    <location>
        <position position="74"/>
    </location>
    <ligand>
        <name>ATP</name>
        <dbReference type="ChEBI" id="CHEBI:30616"/>
    </ligand>
</feature>
<dbReference type="SUPFAM" id="SSF143724">
    <property type="entry name" value="PHP14-like"/>
    <property type="match status" value="1"/>
</dbReference>
<dbReference type="InterPro" id="IPR025198">
    <property type="entry name" value="PPK_N_dom"/>
</dbReference>
<comment type="catalytic activity">
    <reaction evidence="8 9">
        <text>[phosphate](n) + ATP = [phosphate](n+1) + ADP</text>
        <dbReference type="Rhea" id="RHEA:19573"/>
        <dbReference type="Rhea" id="RHEA-COMP:9859"/>
        <dbReference type="Rhea" id="RHEA-COMP:14280"/>
        <dbReference type="ChEBI" id="CHEBI:16838"/>
        <dbReference type="ChEBI" id="CHEBI:30616"/>
        <dbReference type="ChEBI" id="CHEBI:456216"/>
        <dbReference type="EC" id="2.7.4.1"/>
    </reaction>
</comment>
<evidence type="ECO:0000259" key="11">
    <source>
        <dbReference type="Pfam" id="PF02503"/>
    </source>
</evidence>
<evidence type="ECO:0000256" key="4">
    <source>
        <dbReference type="ARBA" id="ARBA00022741"/>
    </source>
</evidence>
<comment type="caution">
    <text evidence="15">The sequence shown here is derived from an EMBL/GenBank/DDBJ whole genome shotgun (WGS) entry which is preliminary data.</text>
</comment>
<dbReference type="SUPFAM" id="SSF140356">
    <property type="entry name" value="PPK N-terminal domain-like"/>
    <property type="match status" value="1"/>
</dbReference>
<comment type="similarity">
    <text evidence="8 9">Belongs to the polyphosphate kinase 1 (PPK1) family.</text>
</comment>
<name>A0A2H3NLM9_9BACT</name>
<evidence type="ECO:0000256" key="2">
    <source>
        <dbReference type="ARBA" id="ARBA00022679"/>
    </source>
</evidence>
<protein>
    <recommendedName>
        <fullName evidence="8 9">Polyphosphate kinase</fullName>
        <ecNumber evidence="8 9">2.7.4.1</ecNumber>
    </recommendedName>
    <alternativeName>
        <fullName evidence="8">ATP-polyphosphate phosphotransferase</fullName>
    </alternativeName>
    <alternativeName>
        <fullName evidence="8">Polyphosphoric acid kinase</fullName>
    </alternativeName>
</protein>
<sequence length="730" mass="82085">MNTAPQTDQTDARTFPPSVAPRAVSPDTSLDDPALFFNRELSTLDFHQRVLHQALDERIPLLERVFFCAITGSNLDEFFRKRVGGLKRQQAAGVSSLSTDGRTPTEQLALVHTAARRLYDALAHCWEDTLRPLLRTEAGVHVHDYDDLTDTEQAHADAYFEEHVFPVLTPLAVDPGHPFPFLSNLSLSLAVRLLHPATGEDRFARLKVPDNQPRWVELPTPHHYVPLEQVIAHNADALFKGMQVQGVHAFRVTRNADIRRDEEEANDLLKLISEELRERRFAPVVRLEVQTDMPEAMRSFLASELSLSDDALYTAPALLGHTDLMALSSIDAPAHHYPTWTPVTPPRLHTPAQRPSLLQDDNSSGNDDIFDIIREADVLVHHPYESFDASVQRFVEEAADDPNVLAIKQTLYRTSDDSPIVASLVRAAEQGKQVAVLVEVKARFDEANNIEWGRTLEESGVHVAYGLVGLKTHTKVTLVVREEGEALRLYCHIGTGNYNAKTARAYTDLGLFTCAPALGEDVMNLFHYLTGYAPEQSYNELLIAPHTMRRRFEALIDQEIAHQQEHGTGRIVAKMNALNDADMISKLYAASQAGVSIDLIVRGHCRLRPDLDGISENIRVISILDRFLEHTRIYYFGNNGSPRIFMGSADWMSRNLNRRVEAIVEIHDEALRERTTRILDYACSDQYAAWELHADGRYVQRTPPPDTPRKASALQWRLMHDATQRTSSGA</sequence>
<feature type="domain" description="Polyphosphate kinase C-terminal" evidence="13">
    <location>
        <begin position="541"/>
        <end position="704"/>
    </location>
</feature>
<dbReference type="NCBIfam" id="NF003917">
    <property type="entry name" value="PRK05443.1-1"/>
    <property type="match status" value="1"/>
</dbReference>
<feature type="binding site" evidence="8">
    <location>
        <position position="602"/>
    </location>
    <ligand>
        <name>ATP</name>
        <dbReference type="ChEBI" id="CHEBI:30616"/>
    </ligand>
</feature>
<evidence type="ECO:0000313" key="16">
    <source>
        <dbReference type="Proteomes" id="UP000221024"/>
    </source>
</evidence>
<evidence type="ECO:0000259" key="13">
    <source>
        <dbReference type="Pfam" id="PF13090"/>
    </source>
</evidence>
<evidence type="ECO:0000256" key="5">
    <source>
        <dbReference type="ARBA" id="ARBA00022777"/>
    </source>
</evidence>
<keyword evidence="2 8" id="KW-0808">Transferase</keyword>
<dbReference type="Pfam" id="PF02503">
    <property type="entry name" value="PP_kinase"/>
    <property type="match status" value="1"/>
</dbReference>
<keyword evidence="7 8" id="KW-0460">Magnesium</keyword>
<proteinExistence type="inferred from homology"/>
<keyword evidence="6 8" id="KW-0067">ATP-binding</keyword>
<dbReference type="InterPro" id="IPR003414">
    <property type="entry name" value="PP_kinase"/>
</dbReference>
<dbReference type="InterPro" id="IPR041108">
    <property type="entry name" value="PP_kinase_C_1"/>
</dbReference>
<keyword evidence="3 8" id="KW-0479">Metal-binding</keyword>
<dbReference type="FunFam" id="3.30.870.10:FF:000001">
    <property type="entry name" value="Polyphosphate kinase"/>
    <property type="match status" value="1"/>
</dbReference>